<evidence type="ECO:0008006" key="4">
    <source>
        <dbReference type="Google" id="ProtNLM"/>
    </source>
</evidence>
<dbReference type="InterPro" id="IPR010982">
    <property type="entry name" value="Lambda_DNA-bd_dom_sf"/>
</dbReference>
<protein>
    <recommendedName>
        <fullName evidence="4">HTH cro/C1-type domain-containing protein</fullName>
    </recommendedName>
</protein>
<dbReference type="Proteomes" id="UP000634011">
    <property type="component" value="Unassembled WGS sequence"/>
</dbReference>
<reference evidence="2" key="1">
    <citation type="submission" date="2020-08" db="EMBL/GenBank/DDBJ databases">
        <title>Novel species isolated from subtropical streams in China.</title>
        <authorList>
            <person name="Lu H."/>
        </authorList>
    </citation>
    <scope>NUCLEOTIDE SEQUENCE</scope>
    <source>
        <strain evidence="2">KACC 12607</strain>
    </source>
</reference>
<evidence type="ECO:0000256" key="1">
    <source>
        <dbReference type="SAM" id="Phobius"/>
    </source>
</evidence>
<keyword evidence="3" id="KW-1185">Reference proteome</keyword>
<keyword evidence="1" id="KW-1133">Transmembrane helix</keyword>
<dbReference type="AlphaFoldDB" id="A0A923HFF6"/>
<proteinExistence type="predicted"/>
<keyword evidence="1" id="KW-0812">Transmembrane</keyword>
<dbReference type="RefSeq" id="WP_186912993.1">
    <property type="nucleotide sequence ID" value="NZ_JACOFV010000012.1"/>
</dbReference>
<evidence type="ECO:0000313" key="2">
    <source>
        <dbReference type="EMBL" id="MBC3863041.1"/>
    </source>
</evidence>
<name>A0A923HFF6_9BURK</name>
<sequence length="112" mass="12549">MPKKLLNVDTVPTLVRERLSTWGRCIHTQRLRQRITAADLCVRMSISEATLRRMERGDPGTAAGAYLAALLILGVFEDAIPVLAPALWSDSPQRRVKLSRQERGGEVDAEYF</sequence>
<comment type="caution">
    <text evidence="2">The sequence shown here is derived from an EMBL/GenBank/DDBJ whole genome shotgun (WGS) entry which is preliminary data.</text>
</comment>
<dbReference type="SUPFAM" id="SSF47413">
    <property type="entry name" value="lambda repressor-like DNA-binding domains"/>
    <property type="match status" value="1"/>
</dbReference>
<organism evidence="2 3">
    <name type="scientific">Undibacterium jejuense</name>
    <dbReference type="NCBI Taxonomy" id="1344949"/>
    <lineage>
        <taxon>Bacteria</taxon>
        <taxon>Pseudomonadati</taxon>
        <taxon>Pseudomonadota</taxon>
        <taxon>Betaproteobacteria</taxon>
        <taxon>Burkholderiales</taxon>
        <taxon>Oxalobacteraceae</taxon>
        <taxon>Undibacterium</taxon>
    </lineage>
</organism>
<gene>
    <name evidence="2" type="ORF">H8K32_13095</name>
</gene>
<keyword evidence="1" id="KW-0472">Membrane</keyword>
<dbReference type="GO" id="GO:0003677">
    <property type="term" value="F:DNA binding"/>
    <property type="evidence" value="ECO:0007669"/>
    <property type="project" value="InterPro"/>
</dbReference>
<dbReference type="EMBL" id="JACOFV010000012">
    <property type="protein sequence ID" value="MBC3863041.1"/>
    <property type="molecule type" value="Genomic_DNA"/>
</dbReference>
<evidence type="ECO:0000313" key="3">
    <source>
        <dbReference type="Proteomes" id="UP000634011"/>
    </source>
</evidence>
<dbReference type="Gene3D" id="1.10.260.40">
    <property type="entry name" value="lambda repressor-like DNA-binding domains"/>
    <property type="match status" value="1"/>
</dbReference>
<feature type="transmembrane region" description="Helical" evidence="1">
    <location>
        <begin position="63"/>
        <end position="88"/>
    </location>
</feature>
<accession>A0A923HFF6</accession>